<sequence length="106" mass="10325">MDELLVGVVEGFGGFAFRVVGPELLVVEKFESGEFFLGFGEGFGGFGFGAGSVDEAGGQGPIGVGGVPDVDGVVDGEGGVGGAFGADGVLVVDDDAPVEVVAGDRG</sequence>
<name>A0ABD6FCA8_9PSEU</name>
<organism evidence="1 2">
    <name type="scientific">Thermocrispum agreste</name>
    <dbReference type="NCBI Taxonomy" id="37925"/>
    <lineage>
        <taxon>Bacteria</taxon>
        <taxon>Bacillati</taxon>
        <taxon>Actinomycetota</taxon>
        <taxon>Actinomycetes</taxon>
        <taxon>Pseudonocardiales</taxon>
        <taxon>Pseudonocardiaceae</taxon>
        <taxon>Thermocrispum</taxon>
    </lineage>
</organism>
<protein>
    <submittedName>
        <fullName evidence="1">Uncharacterized protein</fullName>
    </submittedName>
</protein>
<evidence type="ECO:0000313" key="2">
    <source>
        <dbReference type="Proteomes" id="UP000249324"/>
    </source>
</evidence>
<reference evidence="1 2" key="1">
    <citation type="journal article" date="2021" name="BMC Genomics">
        <title>Genome-resolved metagenome and metatranscriptome analyses of thermophilic composting reveal key bacterial players and their metabolic interactions.</title>
        <authorList>
            <person name="Braga L.P.P."/>
            <person name="Pereira R.V."/>
            <person name="Martins L.F."/>
            <person name="Moura L.M.S."/>
            <person name="Sanchez F.B."/>
            <person name="Patane J.S.L."/>
            <person name="da Silva A.M."/>
            <person name="Setubal J.C."/>
        </authorList>
    </citation>
    <scope>NUCLEOTIDE SEQUENCE [LARGE SCALE GENOMIC DNA]</scope>
    <source>
        <strain evidence="1">ZC4RG45</strain>
    </source>
</reference>
<feature type="non-terminal residue" evidence="1">
    <location>
        <position position="106"/>
    </location>
</feature>
<dbReference type="AlphaFoldDB" id="A0ABD6FCA8"/>
<dbReference type="EMBL" id="QGUI02000006">
    <property type="protein sequence ID" value="MFO7190845.1"/>
    <property type="molecule type" value="Genomic_DNA"/>
</dbReference>
<evidence type="ECO:0000313" key="1">
    <source>
        <dbReference type="EMBL" id="MFO7190845.1"/>
    </source>
</evidence>
<dbReference type="Proteomes" id="UP000249324">
    <property type="component" value="Unassembled WGS sequence"/>
</dbReference>
<gene>
    <name evidence="1" type="ORF">DIU77_001175</name>
</gene>
<accession>A0ABD6FCA8</accession>
<comment type="caution">
    <text evidence="1">The sequence shown here is derived from an EMBL/GenBank/DDBJ whole genome shotgun (WGS) entry which is preliminary data.</text>
</comment>
<proteinExistence type="predicted"/>